<dbReference type="Proteomes" id="UP000267464">
    <property type="component" value="Unassembled WGS sequence"/>
</dbReference>
<dbReference type="InterPro" id="IPR000182">
    <property type="entry name" value="GNAT_dom"/>
</dbReference>
<dbReference type="PANTHER" id="PTHR43441:SF10">
    <property type="entry name" value="ACETYLTRANSFERASE"/>
    <property type="match status" value="1"/>
</dbReference>
<evidence type="ECO:0000313" key="2">
    <source>
        <dbReference type="EMBL" id="RQP24448.1"/>
    </source>
</evidence>
<name>A0A3N7HQD9_9BURK</name>
<reference evidence="2 3" key="1">
    <citation type="submission" date="2018-08" db="EMBL/GenBank/DDBJ databases">
        <authorList>
            <person name="Khan S.A."/>
            <person name="Jeon C.O."/>
            <person name="Chun B.H."/>
            <person name="Jeong S.E."/>
        </authorList>
    </citation>
    <scope>NUCLEOTIDE SEQUENCE [LARGE SCALE GENOMIC DNA]</scope>
    <source>
        <strain evidence="2 3">S-16</strain>
    </source>
</reference>
<dbReference type="GO" id="GO:0008999">
    <property type="term" value="F:protein-N-terminal-alanine acetyltransferase activity"/>
    <property type="evidence" value="ECO:0007669"/>
    <property type="project" value="TreeGrafter"/>
</dbReference>
<dbReference type="CDD" id="cd04301">
    <property type="entry name" value="NAT_SF"/>
    <property type="match status" value="1"/>
</dbReference>
<dbReference type="Pfam" id="PF13302">
    <property type="entry name" value="Acetyltransf_3"/>
    <property type="match status" value="1"/>
</dbReference>
<dbReference type="PANTHER" id="PTHR43441">
    <property type="entry name" value="RIBOSOMAL-PROTEIN-SERINE ACETYLTRANSFERASE"/>
    <property type="match status" value="1"/>
</dbReference>
<dbReference type="PROSITE" id="PS51186">
    <property type="entry name" value="GNAT"/>
    <property type="match status" value="1"/>
</dbReference>
<sequence length="185" mass="20362">MRPATSPVVTNCPLTLRPLELSDVSAWFEFAADPRVLLHTSAQVTQAADLLPIIERGLSTESGTPIHFAVCGSPDQRLIGVAGFHSISVLNKTAEITYTIHPAHWGRGFASAVCGATTRWGFEQHGFVRIQATVLPPNRASILVLERNGFLLEGIIRHFRIVRGEPRDYLMYSRLPADADPLDHD</sequence>
<evidence type="ECO:0000259" key="1">
    <source>
        <dbReference type="PROSITE" id="PS51186"/>
    </source>
</evidence>
<comment type="caution">
    <text evidence="2">The sequence shown here is derived from an EMBL/GenBank/DDBJ whole genome shotgun (WGS) entry which is preliminary data.</text>
</comment>
<dbReference type="GO" id="GO:1990189">
    <property type="term" value="F:protein N-terminal-serine acetyltransferase activity"/>
    <property type="evidence" value="ECO:0007669"/>
    <property type="project" value="TreeGrafter"/>
</dbReference>
<reference evidence="2 3" key="2">
    <citation type="submission" date="2018-12" db="EMBL/GenBank/DDBJ databases">
        <title>Rhizobacter gummiphilus sp. nov., a rubber-degrading bacterium isolated from the soil of a botanical garden in Japan.</title>
        <authorList>
            <person name="Shunsuke S.S."/>
        </authorList>
    </citation>
    <scope>NUCLEOTIDE SEQUENCE [LARGE SCALE GENOMIC DNA]</scope>
    <source>
        <strain evidence="2 3">S-16</strain>
    </source>
</reference>
<dbReference type="InterPro" id="IPR051908">
    <property type="entry name" value="Ribosomal_N-acetyltransferase"/>
</dbReference>
<evidence type="ECO:0000313" key="3">
    <source>
        <dbReference type="Proteomes" id="UP000267464"/>
    </source>
</evidence>
<dbReference type="GO" id="GO:0005737">
    <property type="term" value="C:cytoplasm"/>
    <property type="evidence" value="ECO:0007669"/>
    <property type="project" value="TreeGrafter"/>
</dbReference>
<feature type="domain" description="N-acetyltransferase" evidence="1">
    <location>
        <begin position="14"/>
        <end position="176"/>
    </location>
</feature>
<keyword evidence="2" id="KW-0808">Transferase</keyword>
<keyword evidence="3" id="KW-1185">Reference proteome</keyword>
<gene>
    <name evidence="2" type="ORF">DZC73_14265</name>
</gene>
<dbReference type="SUPFAM" id="SSF55729">
    <property type="entry name" value="Acyl-CoA N-acyltransferases (Nat)"/>
    <property type="match status" value="1"/>
</dbReference>
<protein>
    <submittedName>
        <fullName evidence="2">N-acetyltransferase</fullName>
    </submittedName>
</protein>
<dbReference type="AlphaFoldDB" id="A0A3N7HQD9"/>
<proteinExistence type="predicted"/>
<organism evidence="2 3">
    <name type="scientific">Piscinibacter terrae</name>
    <dbReference type="NCBI Taxonomy" id="2496871"/>
    <lineage>
        <taxon>Bacteria</taxon>
        <taxon>Pseudomonadati</taxon>
        <taxon>Pseudomonadota</taxon>
        <taxon>Betaproteobacteria</taxon>
        <taxon>Burkholderiales</taxon>
        <taxon>Sphaerotilaceae</taxon>
        <taxon>Piscinibacter</taxon>
    </lineage>
</organism>
<dbReference type="EMBL" id="QUSW01000003">
    <property type="protein sequence ID" value="RQP24448.1"/>
    <property type="molecule type" value="Genomic_DNA"/>
</dbReference>
<dbReference type="Gene3D" id="3.40.630.30">
    <property type="match status" value="1"/>
</dbReference>
<dbReference type="InterPro" id="IPR016181">
    <property type="entry name" value="Acyl_CoA_acyltransferase"/>
</dbReference>
<accession>A0A3N7HQD9</accession>